<dbReference type="Pfam" id="PF06378">
    <property type="entry name" value="SSAP_Sak"/>
    <property type="match status" value="1"/>
</dbReference>
<name>A0A8S5LNP7_9CAUD</name>
<reference evidence="2" key="1">
    <citation type="journal article" date="2021" name="Proc. Natl. Acad. Sci. U.S.A.">
        <title>A Catalog of Tens of Thousands of Viruses from Human Metagenomes Reveals Hidden Associations with Chronic Diseases.</title>
        <authorList>
            <person name="Tisza M.J."/>
            <person name="Buck C.B."/>
        </authorList>
    </citation>
    <scope>NUCLEOTIDE SEQUENCE</scope>
    <source>
        <strain evidence="2">Ctl0E3</strain>
    </source>
</reference>
<protein>
    <recommendedName>
        <fullName evidence="1">SSAP RNA binding domain-containing protein</fullName>
    </recommendedName>
</protein>
<dbReference type="InterPro" id="IPR009425">
    <property type="entry name" value="DSRM_SSAP"/>
</dbReference>
<feature type="domain" description="SSAP RNA binding" evidence="1">
    <location>
        <begin position="28"/>
        <end position="164"/>
    </location>
</feature>
<sequence length="219" mass="25253">MSAVNIKDLKTFEDRYNYDVSNFVEVKKVEGTSKKTGKQYSYSLNYLSWAYAQKLGRIIDPEFKWKTLKNENGSLNHDGFVVVEMTFLGETQIHNFPILDGANNAIARPNAFDINTAQMRGMAKLFAMMSGFGLSLYTGEDIRDLENTGTRKTQINKEEEQKRKEEGIKEILILLNDLSYEQTNKIDDIDFTSLENYSLQELRKIYSRIIKLKNESEGK</sequence>
<organism evidence="2">
    <name type="scientific">Siphoviridae sp. ctl0E3</name>
    <dbReference type="NCBI Taxonomy" id="2827586"/>
    <lineage>
        <taxon>Viruses</taxon>
        <taxon>Duplodnaviria</taxon>
        <taxon>Heunggongvirae</taxon>
        <taxon>Uroviricota</taxon>
        <taxon>Caudoviricetes</taxon>
    </lineage>
</organism>
<evidence type="ECO:0000313" key="2">
    <source>
        <dbReference type="EMBL" id="DAD71625.1"/>
    </source>
</evidence>
<evidence type="ECO:0000259" key="1">
    <source>
        <dbReference type="Pfam" id="PF06378"/>
    </source>
</evidence>
<proteinExistence type="predicted"/>
<dbReference type="EMBL" id="BK015885">
    <property type="protein sequence ID" value="DAD71625.1"/>
    <property type="molecule type" value="Genomic_DNA"/>
</dbReference>
<accession>A0A8S5LNP7</accession>